<feature type="domain" description="C-type lectin" evidence="3">
    <location>
        <begin position="42"/>
        <end position="155"/>
    </location>
</feature>
<keyword evidence="1" id="KW-1015">Disulfide bond</keyword>
<dbReference type="PROSITE" id="PS00615">
    <property type="entry name" value="C_TYPE_LECTIN_1"/>
    <property type="match status" value="1"/>
</dbReference>
<evidence type="ECO:0000259" key="3">
    <source>
        <dbReference type="PROSITE" id="PS50041"/>
    </source>
</evidence>
<dbReference type="InterPro" id="IPR001304">
    <property type="entry name" value="C-type_lectin-like"/>
</dbReference>
<dbReference type="Proteomes" id="UP000494256">
    <property type="component" value="Unassembled WGS sequence"/>
</dbReference>
<feature type="chain" id="PRO_5035753981" description="C-type lectin domain-containing protein" evidence="2">
    <location>
        <begin position="22"/>
        <end position="326"/>
    </location>
</feature>
<dbReference type="InterPro" id="IPR016187">
    <property type="entry name" value="CTDL_fold"/>
</dbReference>
<dbReference type="Gene3D" id="3.10.100.10">
    <property type="entry name" value="Mannose-Binding Protein A, subunit A"/>
    <property type="match status" value="2"/>
</dbReference>
<dbReference type="InterPro" id="IPR018378">
    <property type="entry name" value="C-type_lectin_CS"/>
</dbReference>
<sequence>MCSKILFMVLSLYFIANFSNGQRDKKFFRTDYHYIESTQSFYKFHTLHRPWRSAKRTCALESAELFYPVDNKEAQVLLTLWTIIQPFDDAYVGISDLLAKGTFQTIHGNLIDDVYHNWSPGEPNDADGNEDCVIMRQDGTYNDIPCFISKPFICKKSLVSLEWNKECNMPNLDYKLNKKLGRCYKFHMKPQDWSGANGVCSYEKSYLAVINSKQEADFLAILTESMPKKKFNEDFMPGVVLLGFHDRYEEGWETVKGTSLEDSGYMNWAKGQPDDPPRGAEDRCGSMLYNGQLSDIPCDKRGFFICEHEVAQPASDFDHRSGDRKR</sequence>
<evidence type="ECO:0000313" key="4">
    <source>
        <dbReference type="EMBL" id="CAB3252004.1"/>
    </source>
</evidence>
<dbReference type="OrthoDB" id="7479548at2759"/>
<comment type="caution">
    <text evidence="4">The sequence shown here is derived from an EMBL/GenBank/DDBJ whole genome shotgun (WGS) entry which is preliminary data.</text>
</comment>
<dbReference type="Pfam" id="PF00059">
    <property type="entry name" value="Lectin_C"/>
    <property type="match status" value="2"/>
</dbReference>
<evidence type="ECO:0000256" key="2">
    <source>
        <dbReference type="SAM" id="SignalP"/>
    </source>
</evidence>
<accession>A0A8S1B2K3</accession>
<feature type="signal peptide" evidence="2">
    <location>
        <begin position="1"/>
        <end position="21"/>
    </location>
</feature>
<dbReference type="CDD" id="cd00037">
    <property type="entry name" value="CLECT"/>
    <property type="match status" value="1"/>
</dbReference>
<dbReference type="PROSITE" id="PS50041">
    <property type="entry name" value="C_TYPE_LECTIN_2"/>
    <property type="match status" value="2"/>
</dbReference>
<dbReference type="EMBL" id="CADEBD010000364">
    <property type="protein sequence ID" value="CAB3252004.1"/>
    <property type="molecule type" value="Genomic_DNA"/>
</dbReference>
<organism evidence="4 5">
    <name type="scientific">Arctia plantaginis</name>
    <name type="common">Wood tiger moth</name>
    <name type="synonym">Phalaena plantaginis</name>
    <dbReference type="NCBI Taxonomy" id="874455"/>
    <lineage>
        <taxon>Eukaryota</taxon>
        <taxon>Metazoa</taxon>
        <taxon>Ecdysozoa</taxon>
        <taxon>Arthropoda</taxon>
        <taxon>Hexapoda</taxon>
        <taxon>Insecta</taxon>
        <taxon>Pterygota</taxon>
        <taxon>Neoptera</taxon>
        <taxon>Endopterygota</taxon>
        <taxon>Lepidoptera</taxon>
        <taxon>Glossata</taxon>
        <taxon>Ditrysia</taxon>
        <taxon>Noctuoidea</taxon>
        <taxon>Erebidae</taxon>
        <taxon>Arctiinae</taxon>
        <taxon>Arctia</taxon>
    </lineage>
</organism>
<feature type="domain" description="C-type lectin" evidence="3">
    <location>
        <begin position="179"/>
        <end position="307"/>
    </location>
</feature>
<dbReference type="SUPFAM" id="SSF56436">
    <property type="entry name" value="C-type lectin-like"/>
    <property type="match status" value="2"/>
</dbReference>
<proteinExistence type="predicted"/>
<dbReference type="InterPro" id="IPR016186">
    <property type="entry name" value="C-type_lectin-like/link_sf"/>
</dbReference>
<evidence type="ECO:0000256" key="1">
    <source>
        <dbReference type="ARBA" id="ARBA00023157"/>
    </source>
</evidence>
<protein>
    <recommendedName>
        <fullName evidence="3">C-type lectin domain-containing protein</fullName>
    </recommendedName>
</protein>
<dbReference type="PANTHER" id="PTHR22803">
    <property type="entry name" value="MANNOSE, PHOSPHOLIPASE, LECTIN RECEPTOR RELATED"/>
    <property type="match status" value="1"/>
</dbReference>
<evidence type="ECO:0000313" key="5">
    <source>
        <dbReference type="Proteomes" id="UP000494256"/>
    </source>
</evidence>
<keyword evidence="2" id="KW-0732">Signal</keyword>
<dbReference type="InterPro" id="IPR050111">
    <property type="entry name" value="C-type_lectin/snaclec_domain"/>
</dbReference>
<name>A0A8S1B2K3_ARCPL</name>
<reference evidence="4 5" key="1">
    <citation type="submission" date="2020-04" db="EMBL/GenBank/DDBJ databases">
        <authorList>
            <person name="Wallbank WR R."/>
            <person name="Pardo Diaz C."/>
            <person name="Kozak K."/>
            <person name="Martin S."/>
            <person name="Jiggins C."/>
            <person name="Moest M."/>
            <person name="Warren A I."/>
            <person name="Byers J.R.P. K."/>
            <person name="Montejo-Kovacevich G."/>
            <person name="Yen C E."/>
        </authorList>
    </citation>
    <scope>NUCLEOTIDE SEQUENCE [LARGE SCALE GENOMIC DNA]</scope>
</reference>
<dbReference type="AlphaFoldDB" id="A0A8S1B2K3"/>
<gene>
    <name evidence="4" type="ORF">APLA_LOCUS13856</name>
</gene>
<dbReference type="SMART" id="SM00034">
    <property type="entry name" value="CLECT"/>
    <property type="match status" value="2"/>
</dbReference>